<dbReference type="KEGG" id="dmm:dnm_049080"/>
<sequence>MSSQGGHSRQPNNIFFLCIFFSNRDFLNLMDIVKSTVENKKTTDN</sequence>
<dbReference type="EMBL" id="CP061800">
    <property type="protein sequence ID" value="QTA88861.1"/>
    <property type="molecule type" value="Genomic_DNA"/>
</dbReference>
<dbReference type="AlphaFoldDB" id="A0A975BNN1"/>
<evidence type="ECO:0000313" key="2">
    <source>
        <dbReference type="Proteomes" id="UP000663722"/>
    </source>
</evidence>
<reference evidence="1" key="1">
    <citation type="journal article" date="2021" name="Microb. Physiol.">
        <title>Proteogenomic Insights into the Physiology of Marine, Sulfate-Reducing, Filamentous Desulfonema limicola and Desulfonema magnum.</title>
        <authorList>
            <person name="Schnaars V."/>
            <person name="Wohlbrand L."/>
            <person name="Scheve S."/>
            <person name="Hinrichs C."/>
            <person name="Reinhardt R."/>
            <person name="Rabus R."/>
        </authorList>
    </citation>
    <scope>NUCLEOTIDE SEQUENCE</scope>
    <source>
        <strain evidence="1">4be13</strain>
    </source>
</reference>
<evidence type="ECO:0000313" key="1">
    <source>
        <dbReference type="EMBL" id="QTA88861.1"/>
    </source>
</evidence>
<accession>A0A975BNN1</accession>
<keyword evidence="2" id="KW-1185">Reference proteome</keyword>
<protein>
    <submittedName>
        <fullName evidence="1">Uncharacterized protein</fullName>
    </submittedName>
</protein>
<proteinExistence type="predicted"/>
<gene>
    <name evidence="1" type="ORF">dnm_049080</name>
</gene>
<dbReference type="Proteomes" id="UP000663722">
    <property type="component" value="Chromosome"/>
</dbReference>
<name>A0A975BNN1_9BACT</name>
<organism evidence="1 2">
    <name type="scientific">Desulfonema magnum</name>
    <dbReference type="NCBI Taxonomy" id="45655"/>
    <lineage>
        <taxon>Bacteria</taxon>
        <taxon>Pseudomonadati</taxon>
        <taxon>Thermodesulfobacteriota</taxon>
        <taxon>Desulfobacteria</taxon>
        <taxon>Desulfobacterales</taxon>
        <taxon>Desulfococcaceae</taxon>
        <taxon>Desulfonema</taxon>
    </lineage>
</organism>